<proteinExistence type="predicted"/>
<organism evidence="1 2">
    <name type="scientific">Melastoma candidum</name>
    <dbReference type="NCBI Taxonomy" id="119954"/>
    <lineage>
        <taxon>Eukaryota</taxon>
        <taxon>Viridiplantae</taxon>
        <taxon>Streptophyta</taxon>
        <taxon>Embryophyta</taxon>
        <taxon>Tracheophyta</taxon>
        <taxon>Spermatophyta</taxon>
        <taxon>Magnoliopsida</taxon>
        <taxon>eudicotyledons</taxon>
        <taxon>Gunneridae</taxon>
        <taxon>Pentapetalae</taxon>
        <taxon>rosids</taxon>
        <taxon>malvids</taxon>
        <taxon>Myrtales</taxon>
        <taxon>Melastomataceae</taxon>
        <taxon>Melastomatoideae</taxon>
        <taxon>Melastomateae</taxon>
        <taxon>Melastoma</taxon>
    </lineage>
</organism>
<comment type="caution">
    <text evidence="1">The sequence shown here is derived from an EMBL/GenBank/DDBJ whole genome shotgun (WGS) entry which is preliminary data.</text>
</comment>
<keyword evidence="2" id="KW-1185">Reference proteome</keyword>
<gene>
    <name evidence="1" type="ORF">MLD38_004150</name>
</gene>
<reference evidence="2" key="1">
    <citation type="journal article" date="2023" name="Front. Plant Sci.">
        <title>Chromosomal-level genome assembly of Melastoma candidum provides insights into trichome evolution.</title>
        <authorList>
            <person name="Zhong Y."/>
            <person name="Wu W."/>
            <person name="Sun C."/>
            <person name="Zou P."/>
            <person name="Liu Y."/>
            <person name="Dai S."/>
            <person name="Zhou R."/>
        </authorList>
    </citation>
    <scope>NUCLEOTIDE SEQUENCE [LARGE SCALE GENOMIC DNA]</scope>
</reference>
<protein>
    <submittedName>
        <fullName evidence="1">Uncharacterized protein</fullName>
    </submittedName>
</protein>
<dbReference type="Proteomes" id="UP001057402">
    <property type="component" value="Chromosome 2"/>
</dbReference>
<dbReference type="EMBL" id="CM042881">
    <property type="protein sequence ID" value="KAI4386195.1"/>
    <property type="molecule type" value="Genomic_DNA"/>
</dbReference>
<sequence length="420" mass="44598">MGESNSSSSSNSSNSRHLSRLIKSCFPNPSTDVLPTITNATSVSVAPTPTTTTTISSLPDDLLLLILSHVPTPSLPHLPSVCRRWSLLLLSPSFPNLHRLLHPLRPSLLLLSPSSSLSCLVPLPSPHPIPIPIPTRSLSPPILTSLPHARLVSLGPHAFLISPSRSFLFDSLTLTLTPRSPMLTPRKNFASASLSGKIYVAGGKTSPPSTVEEYDPGSDSWRVVASSSRGRYGCVGAAADGVFYVIGGLRFGGGREAHVYASSMDLYDVEAGVWLRSRSVPGGGCVVGACSTEEGFVYVLASHAVESSFWRFDGRRRKGRKGGGGGRGGFGEWRRMKSPPMPAQVRLDATVKFGCVAVGEEVAVVQVGGCIDDLLRRSGRSGRGLRGGLLLVYHTISGEWSRGSDLPGVMSRALCTSVFC</sequence>
<evidence type="ECO:0000313" key="1">
    <source>
        <dbReference type="EMBL" id="KAI4386195.1"/>
    </source>
</evidence>
<name>A0ACB9S5K1_9MYRT</name>
<evidence type="ECO:0000313" key="2">
    <source>
        <dbReference type="Proteomes" id="UP001057402"/>
    </source>
</evidence>
<accession>A0ACB9S5K1</accession>